<dbReference type="SUPFAM" id="SSF57845">
    <property type="entry name" value="B-box zinc-binding domain"/>
    <property type="match status" value="1"/>
</dbReference>
<dbReference type="InterPro" id="IPR047153">
    <property type="entry name" value="TRIM45/56/19-like"/>
</dbReference>
<dbReference type="SMART" id="SM00336">
    <property type="entry name" value="BBOX"/>
    <property type="match status" value="2"/>
</dbReference>
<evidence type="ECO:0000256" key="5">
    <source>
        <dbReference type="SAM" id="Coils"/>
    </source>
</evidence>
<dbReference type="PANTHER" id="PTHR25462:SF296">
    <property type="entry name" value="MEIOTIC P26, ISOFORM F"/>
    <property type="match status" value="1"/>
</dbReference>
<dbReference type="Gene3D" id="3.30.40.10">
    <property type="entry name" value="Zinc/RING finger domain, C3HC4 (zinc finger)"/>
    <property type="match status" value="1"/>
</dbReference>
<dbReference type="InterPro" id="IPR001841">
    <property type="entry name" value="Znf_RING"/>
</dbReference>
<dbReference type="Gene3D" id="3.30.160.60">
    <property type="entry name" value="Classic Zinc Finger"/>
    <property type="match status" value="1"/>
</dbReference>
<dbReference type="OMA" id="CRIRIMA"/>
<evidence type="ECO:0000256" key="3">
    <source>
        <dbReference type="ARBA" id="ARBA00022833"/>
    </source>
</evidence>
<dbReference type="Pfam" id="PF00643">
    <property type="entry name" value="zf-B_box"/>
    <property type="match status" value="1"/>
</dbReference>
<dbReference type="CDD" id="cd19757">
    <property type="entry name" value="Bbox1"/>
    <property type="match status" value="1"/>
</dbReference>
<feature type="domain" description="RING-type" evidence="6">
    <location>
        <begin position="14"/>
        <end position="58"/>
    </location>
</feature>
<dbReference type="SMART" id="SM00184">
    <property type="entry name" value="RING"/>
    <property type="match status" value="1"/>
</dbReference>
<dbReference type="InterPro" id="IPR011042">
    <property type="entry name" value="6-blade_b-propeller_TolB-like"/>
</dbReference>
<dbReference type="GO" id="GO:0008270">
    <property type="term" value="F:zinc ion binding"/>
    <property type="evidence" value="ECO:0007669"/>
    <property type="project" value="UniProtKB-KW"/>
</dbReference>
<keyword evidence="9" id="KW-1185">Reference proteome</keyword>
<proteinExistence type="predicted"/>
<dbReference type="AlphaFoldDB" id="A0A913ZES8"/>
<keyword evidence="5" id="KW-0175">Coiled coil</keyword>
<dbReference type="PROSITE" id="PS50119">
    <property type="entry name" value="ZF_BBOX"/>
    <property type="match status" value="2"/>
</dbReference>
<dbReference type="Gene3D" id="2.120.10.30">
    <property type="entry name" value="TolB, C-terminal domain"/>
    <property type="match status" value="1"/>
</dbReference>
<keyword evidence="2 4" id="KW-0863">Zinc-finger</keyword>
<dbReference type="InterPro" id="IPR017907">
    <property type="entry name" value="Znf_RING_CS"/>
</dbReference>
<evidence type="ECO:0000313" key="9">
    <source>
        <dbReference type="Proteomes" id="UP000887568"/>
    </source>
</evidence>
<evidence type="ECO:0000259" key="6">
    <source>
        <dbReference type="PROSITE" id="PS50089"/>
    </source>
</evidence>
<dbReference type="SUPFAM" id="SSF57850">
    <property type="entry name" value="RING/U-box"/>
    <property type="match status" value="1"/>
</dbReference>
<dbReference type="RefSeq" id="XP_038050292.1">
    <property type="nucleotide sequence ID" value="XM_038194364.1"/>
</dbReference>
<dbReference type="InterPro" id="IPR013083">
    <property type="entry name" value="Znf_RING/FYVE/PHD"/>
</dbReference>
<protein>
    <submittedName>
        <fullName evidence="8">Uncharacterized protein</fullName>
    </submittedName>
</protein>
<keyword evidence="1" id="KW-0479">Metal-binding</keyword>
<dbReference type="EnsemblMetazoa" id="XM_038194364.1">
    <property type="protein sequence ID" value="XP_038050292.1"/>
    <property type="gene ID" value="LOC119723618"/>
</dbReference>
<evidence type="ECO:0000256" key="4">
    <source>
        <dbReference type="PROSITE-ProRule" id="PRU00024"/>
    </source>
</evidence>
<dbReference type="OrthoDB" id="6265224at2759"/>
<accession>A0A913ZES8</accession>
<dbReference type="InterPro" id="IPR018957">
    <property type="entry name" value="Znf_C3HC4_RING-type"/>
</dbReference>
<dbReference type="GeneID" id="119723618"/>
<feature type="domain" description="B box-type" evidence="7">
    <location>
        <begin position="157"/>
        <end position="200"/>
    </location>
</feature>
<dbReference type="PROSITE" id="PS00518">
    <property type="entry name" value="ZF_RING_1"/>
    <property type="match status" value="1"/>
</dbReference>
<evidence type="ECO:0000256" key="2">
    <source>
        <dbReference type="ARBA" id="ARBA00022771"/>
    </source>
</evidence>
<evidence type="ECO:0000256" key="1">
    <source>
        <dbReference type="ARBA" id="ARBA00022723"/>
    </source>
</evidence>
<evidence type="ECO:0000313" key="8">
    <source>
        <dbReference type="EnsemblMetazoa" id="XP_038050292.1"/>
    </source>
</evidence>
<dbReference type="Proteomes" id="UP000887568">
    <property type="component" value="Unplaced"/>
</dbReference>
<keyword evidence="3" id="KW-0862">Zinc</keyword>
<feature type="coiled-coil region" evidence="5">
    <location>
        <begin position="247"/>
        <end position="285"/>
    </location>
</feature>
<dbReference type="PROSITE" id="PS50089">
    <property type="entry name" value="ZF_RING_2"/>
    <property type="match status" value="1"/>
</dbReference>
<dbReference type="Pfam" id="PF00097">
    <property type="entry name" value="zf-C3HC4"/>
    <property type="match status" value="1"/>
</dbReference>
<sequence length="630" mass="70842">MAAALEKISDHLECNICQDRYEQPKILDCLHSFCEKCLEKYYTSRYGGEPKIPCPVCRRETVLPETLIQGLKTNFHLMGIVEEVSLQEKVSCSENAKAICEICDEKNEALHRCLECAQNVCPNCHKTHLRFSANSNHTVATLEDIRQGKVTVKKTSEDAPKCQKHKGEVRRFYCKTCEELICRDCTVVDHCKPDHCYIDSGEASFKYKETLKDVFTNFEKGIDGLQLRLFASSRAKQKLAQNITTTLETVQNRAAKMMDHVKSQEKKISDELKQLQEDRNRVYDEHDKTVNMMLKARQHSLLTSKEVTNTASDGDFLSLHPIICKELKSLKGQNPPQIDPKLSYLSFTKGQKIGNINLGTLEVQACKWEMCHEFRNQVRGAGDFTDITATQSGKMAVTDFSNNHVVICSTEGKHRENIGLNARPLAAAFVPNQNLLVVVEHNKCVTLYNTDEWAGFPVLTEPKGEDDKTQVDPQSVAVREDGTILVGDVKRMVWTEHRPIDGEILHTIPVKTPPTYLAVHDDADRVMVSGGITRKVDITDRKGNTLSTIKPTIHGKPVSSCRGVCCDRSGIYLAMRNEIGTGHIHHYDLDGRFLDCLVHQGLNDPRGMTFTSNGKLAVVEGNSVKVYHRV</sequence>
<dbReference type="SUPFAM" id="SSF63829">
    <property type="entry name" value="Calcium-dependent phosphotriesterase"/>
    <property type="match status" value="1"/>
</dbReference>
<reference evidence="8" key="1">
    <citation type="submission" date="2022-11" db="UniProtKB">
        <authorList>
            <consortium name="EnsemblMetazoa"/>
        </authorList>
    </citation>
    <scope>IDENTIFICATION</scope>
</reference>
<organism evidence="8 9">
    <name type="scientific">Patiria miniata</name>
    <name type="common">Bat star</name>
    <name type="synonym">Asterina miniata</name>
    <dbReference type="NCBI Taxonomy" id="46514"/>
    <lineage>
        <taxon>Eukaryota</taxon>
        <taxon>Metazoa</taxon>
        <taxon>Echinodermata</taxon>
        <taxon>Eleutherozoa</taxon>
        <taxon>Asterozoa</taxon>
        <taxon>Asteroidea</taxon>
        <taxon>Valvatacea</taxon>
        <taxon>Valvatida</taxon>
        <taxon>Asterinidae</taxon>
        <taxon>Patiria</taxon>
    </lineage>
</organism>
<name>A0A913ZES8_PATMI</name>
<dbReference type="PANTHER" id="PTHR25462">
    <property type="entry name" value="BONUS, ISOFORM C-RELATED"/>
    <property type="match status" value="1"/>
</dbReference>
<dbReference type="InterPro" id="IPR000315">
    <property type="entry name" value="Znf_B-box"/>
</dbReference>
<feature type="domain" description="B box-type" evidence="7">
    <location>
        <begin position="95"/>
        <end position="142"/>
    </location>
</feature>
<evidence type="ECO:0000259" key="7">
    <source>
        <dbReference type="PROSITE" id="PS50119"/>
    </source>
</evidence>